<dbReference type="GO" id="GO:0005737">
    <property type="term" value="C:cytoplasm"/>
    <property type="evidence" value="ECO:0007669"/>
    <property type="project" value="UniProtKB-SubCell"/>
</dbReference>
<feature type="binding site" evidence="9">
    <location>
        <position position="196"/>
    </location>
    <ligand>
        <name>ATP</name>
        <dbReference type="ChEBI" id="CHEBI:30616"/>
    </ligand>
</feature>
<evidence type="ECO:0000256" key="2">
    <source>
        <dbReference type="ARBA" id="ARBA00022723"/>
    </source>
</evidence>
<evidence type="ECO:0000256" key="8">
    <source>
        <dbReference type="ARBA" id="ARBA00023277"/>
    </source>
</evidence>
<evidence type="ECO:0000256" key="7">
    <source>
        <dbReference type="ARBA" id="ARBA00022958"/>
    </source>
</evidence>
<feature type="active site" description="Proton acceptor" evidence="9">
    <location>
        <position position="281"/>
    </location>
</feature>
<keyword evidence="8 9" id="KW-0119">Carbohydrate metabolism</keyword>
<keyword evidence="3 9" id="KW-0547">Nucleotide-binding</keyword>
<feature type="binding site" evidence="9">
    <location>
        <begin position="280"/>
        <end position="281"/>
    </location>
    <ligand>
        <name>ATP</name>
        <dbReference type="ChEBI" id="CHEBI:30616"/>
    </ligand>
</feature>
<dbReference type="InterPro" id="IPR002139">
    <property type="entry name" value="Ribo/fructo_kinase"/>
</dbReference>
<evidence type="ECO:0000313" key="11">
    <source>
        <dbReference type="EMBL" id="KAJ7779246.1"/>
    </source>
</evidence>
<dbReference type="PRINTS" id="PR00990">
    <property type="entry name" value="RIBOKINASE"/>
</dbReference>
<evidence type="ECO:0000256" key="1">
    <source>
        <dbReference type="ARBA" id="ARBA00022679"/>
    </source>
</evidence>
<protein>
    <recommendedName>
        <fullName evidence="9">Ribokinase</fullName>
        <shortName evidence="9">RK</shortName>
        <ecNumber evidence="9">2.7.1.15</ecNumber>
    </recommendedName>
</protein>
<comment type="subcellular location">
    <subcellularLocation>
        <location evidence="9">Cytoplasm</location>
    </subcellularLocation>
    <subcellularLocation>
        <location evidence="9">Nucleus</location>
    </subcellularLocation>
</comment>
<comment type="caution">
    <text evidence="9">Lacks conserved residue(s) required for the propagation of feature annotation.</text>
</comment>
<evidence type="ECO:0000256" key="3">
    <source>
        <dbReference type="ARBA" id="ARBA00022741"/>
    </source>
</evidence>
<comment type="activity regulation">
    <text evidence="9">Activated by a monovalent cation that binds near, but not in, the active site. The most likely occupant of the site in vivo is potassium. Ion binding induces a conformational change that may alter substrate affinity.</text>
</comment>
<dbReference type="CDD" id="cd01174">
    <property type="entry name" value="ribokinase"/>
    <property type="match status" value="1"/>
</dbReference>
<feature type="binding site" evidence="9">
    <location>
        <position position="320"/>
    </location>
    <ligand>
        <name>K(+)</name>
        <dbReference type="ChEBI" id="CHEBI:29103"/>
    </ligand>
</feature>
<feature type="binding site" evidence="9">
    <location>
        <begin position="12"/>
        <end position="14"/>
    </location>
    <ligand>
        <name>substrate</name>
    </ligand>
</feature>
<dbReference type="InterPro" id="IPR029056">
    <property type="entry name" value="Ribokinase-like"/>
</dbReference>
<organism evidence="11 12">
    <name type="scientific">Mycena metata</name>
    <dbReference type="NCBI Taxonomy" id="1033252"/>
    <lineage>
        <taxon>Eukaryota</taxon>
        <taxon>Fungi</taxon>
        <taxon>Dikarya</taxon>
        <taxon>Basidiomycota</taxon>
        <taxon>Agaricomycotina</taxon>
        <taxon>Agaricomycetes</taxon>
        <taxon>Agaricomycetidae</taxon>
        <taxon>Agaricales</taxon>
        <taxon>Marasmiineae</taxon>
        <taxon>Mycenaceae</taxon>
        <taxon>Mycena</taxon>
    </lineage>
</organism>
<feature type="binding site" evidence="9">
    <location>
        <position position="281"/>
    </location>
    <ligand>
        <name>substrate</name>
    </ligand>
</feature>
<keyword evidence="6 9" id="KW-0460">Magnesium</keyword>
<accession>A0AAD7K6A8</accession>
<dbReference type="InterPro" id="IPR011877">
    <property type="entry name" value="Ribokinase"/>
</dbReference>
<keyword evidence="12" id="KW-1185">Reference proteome</keyword>
<dbReference type="Pfam" id="PF00294">
    <property type="entry name" value="PfkB"/>
    <property type="match status" value="1"/>
</dbReference>
<feature type="binding site" evidence="9">
    <location>
        <position position="149"/>
    </location>
    <ligand>
        <name>substrate</name>
    </ligand>
</feature>
<keyword evidence="9" id="KW-0963">Cytoplasm</keyword>
<dbReference type="PANTHER" id="PTHR10584">
    <property type="entry name" value="SUGAR KINASE"/>
    <property type="match status" value="1"/>
</dbReference>
<feature type="binding site" evidence="9">
    <location>
        <begin position="40"/>
        <end position="44"/>
    </location>
    <ligand>
        <name>substrate</name>
    </ligand>
</feature>
<feature type="binding site" evidence="9">
    <location>
        <position position="317"/>
    </location>
    <ligand>
        <name>K(+)</name>
        <dbReference type="ChEBI" id="CHEBI:29103"/>
    </ligand>
</feature>
<dbReference type="HAMAP" id="MF_01987">
    <property type="entry name" value="Ribokinase"/>
    <property type="match status" value="1"/>
</dbReference>
<comment type="pathway">
    <text evidence="9">Carbohydrate metabolism; D-ribose degradation; D-ribose 5-phosphate from beta-D-ribopyranose: step 2/2.</text>
</comment>
<comment type="cofactor">
    <cofactor evidence="9">
        <name>Mg(2+)</name>
        <dbReference type="ChEBI" id="CHEBI:18420"/>
    </cofactor>
    <text evidence="9">Requires a divalent cation, most likely magnesium in vivo, as an electrophilic catalyst to aid phosphoryl group transfer. It is the chelate of the metal and the nucleotide that is the actual substrate.</text>
</comment>
<reference evidence="11" key="1">
    <citation type="submission" date="2023-03" db="EMBL/GenBank/DDBJ databases">
        <title>Massive genome expansion in bonnet fungi (Mycena s.s.) driven by repeated elements and novel gene families across ecological guilds.</title>
        <authorList>
            <consortium name="Lawrence Berkeley National Laboratory"/>
            <person name="Harder C.B."/>
            <person name="Miyauchi S."/>
            <person name="Viragh M."/>
            <person name="Kuo A."/>
            <person name="Thoen E."/>
            <person name="Andreopoulos B."/>
            <person name="Lu D."/>
            <person name="Skrede I."/>
            <person name="Drula E."/>
            <person name="Henrissat B."/>
            <person name="Morin E."/>
            <person name="Kohler A."/>
            <person name="Barry K."/>
            <person name="LaButti K."/>
            <person name="Morin E."/>
            <person name="Salamov A."/>
            <person name="Lipzen A."/>
            <person name="Mereny Z."/>
            <person name="Hegedus B."/>
            <person name="Baldrian P."/>
            <person name="Stursova M."/>
            <person name="Weitz H."/>
            <person name="Taylor A."/>
            <person name="Grigoriev I.V."/>
            <person name="Nagy L.G."/>
            <person name="Martin F."/>
            <person name="Kauserud H."/>
        </authorList>
    </citation>
    <scope>NUCLEOTIDE SEQUENCE</scope>
    <source>
        <strain evidence="11">CBHHK182m</strain>
    </source>
</reference>
<dbReference type="Gene3D" id="3.40.1190.20">
    <property type="match status" value="1"/>
</dbReference>
<feature type="domain" description="Carbohydrate kinase PfkB" evidence="10">
    <location>
        <begin position="6"/>
        <end position="328"/>
    </location>
</feature>
<comment type="subunit">
    <text evidence="9">Homodimer.</text>
</comment>
<feature type="binding site" evidence="9">
    <location>
        <position position="277"/>
    </location>
    <ligand>
        <name>K(+)</name>
        <dbReference type="ChEBI" id="CHEBI:29103"/>
    </ligand>
</feature>
<comment type="caution">
    <text evidence="11">The sequence shown here is derived from an EMBL/GenBank/DDBJ whole genome shotgun (WGS) entry which is preliminary data.</text>
</comment>
<comment type="similarity">
    <text evidence="9">Belongs to the carbohydrate kinase PfkB family. Ribokinase subfamily.</text>
</comment>
<comment type="function">
    <text evidence="9">Catalyzes the phosphorylation of ribose at O-5 in a reaction requiring ATP and magnesium. The resulting D-ribose-5-phosphate can then be used either for sythesis of nucleotides, histidine, and tryptophan, or as a component of the pentose phosphate pathway.</text>
</comment>
<feature type="binding site" evidence="9">
    <location>
        <position position="275"/>
    </location>
    <ligand>
        <name>K(+)</name>
        <dbReference type="ChEBI" id="CHEBI:29103"/>
    </ligand>
</feature>
<keyword evidence="9" id="KW-0539">Nucleus</keyword>
<evidence type="ECO:0000256" key="4">
    <source>
        <dbReference type="ARBA" id="ARBA00022777"/>
    </source>
</evidence>
<evidence type="ECO:0000259" key="10">
    <source>
        <dbReference type="Pfam" id="PF00294"/>
    </source>
</evidence>
<keyword evidence="7 9" id="KW-0630">Potassium</keyword>
<evidence type="ECO:0000313" key="12">
    <source>
        <dbReference type="Proteomes" id="UP001215598"/>
    </source>
</evidence>
<dbReference type="PANTHER" id="PTHR10584:SF166">
    <property type="entry name" value="RIBOKINASE"/>
    <property type="match status" value="1"/>
</dbReference>
<gene>
    <name evidence="11" type="ORF">B0H16DRAFT_809501</name>
</gene>
<dbReference type="EMBL" id="JARKIB010000006">
    <property type="protein sequence ID" value="KAJ7779246.1"/>
    <property type="molecule type" value="Genomic_DNA"/>
</dbReference>
<dbReference type="SUPFAM" id="SSF53613">
    <property type="entry name" value="Ribokinase-like"/>
    <property type="match status" value="1"/>
</dbReference>
<evidence type="ECO:0000256" key="5">
    <source>
        <dbReference type="ARBA" id="ARBA00022840"/>
    </source>
</evidence>
<keyword evidence="2 9" id="KW-0479">Metal-binding</keyword>
<feature type="binding site" evidence="9">
    <location>
        <begin position="243"/>
        <end position="248"/>
    </location>
    <ligand>
        <name>ATP</name>
        <dbReference type="ChEBI" id="CHEBI:30616"/>
    </ligand>
</feature>
<sequence>MPARCIVRGSINVDEFFQVKDIVRPGETISSDNLVKRLGGKGANQSVAVARAGGIVELVGAVGQDGVWVRDELNETGVGVGAVSITEVCKRKGLRLASSASLQENTGRAIIQVTDLGENSIILFKGANYASLPPYTVPPDTTHIVLQNEIPLQSTIEYLARGSSSGISAIFNPSPMLAPEQLKTFPWNQVTWLIVNSGEALDLCKALNLKVGAASPSASTVDTAKPLVTLLSISMPTTNVVCTLGADGLLAQFAQFNQSEPLYLPASTLQGTTCDTTGAGDCFTGYMVAGLMRLEKQPTSDDYVAVLKRAVQAAGMCVESRGAAASIPLDADVTARLNSAL</sequence>
<keyword evidence="1 9" id="KW-0808">Transferase</keyword>
<dbReference type="GO" id="GO:0005634">
    <property type="term" value="C:nucleus"/>
    <property type="evidence" value="ECO:0007669"/>
    <property type="project" value="UniProtKB-SubCell"/>
</dbReference>
<dbReference type="InterPro" id="IPR011611">
    <property type="entry name" value="PfkB_dom"/>
</dbReference>
<comment type="catalytic activity">
    <reaction evidence="9">
        <text>D-ribose + ATP = D-ribose 5-phosphate + ADP + H(+)</text>
        <dbReference type="Rhea" id="RHEA:13697"/>
        <dbReference type="ChEBI" id="CHEBI:15378"/>
        <dbReference type="ChEBI" id="CHEBI:30616"/>
        <dbReference type="ChEBI" id="CHEBI:47013"/>
        <dbReference type="ChEBI" id="CHEBI:78346"/>
        <dbReference type="ChEBI" id="CHEBI:456216"/>
        <dbReference type="EC" id="2.7.1.15"/>
    </reaction>
</comment>
<dbReference type="GO" id="GO:0004747">
    <property type="term" value="F:ribokinase activity"/>
    <property type="evidence" value="ECO:0007669"/>
    <property type="project" value="UniProtKB-UniRule"/>
</dbReference>
<feature type="binding site" evidence="9">
    <location>
        <position position="326"/>
    </location>
    <ligand>
        <name>K(+)</name>
        <dbReference type="ChEBI" id="CHEBI:29103"/>
    </ligand>
</feature>
<proteinExistence type="inferred from homology"/>
<dbReference type="EC" id="2.7.1.15" evidence="9"/>
<dbReference type="Proteomes" id="UP001215598">
    <property type="component" value="Unassembled WGS sequence"/>
</dbReference>
<keyword evidence="4 9" id="KW-0418">Kinase</keyword>
<dbReference type="GO" id="GO:0005524">
    <property type="term" value="F:ATP binding"/>
    <property type="evidence" value="ECO:0007669"/>
    <property type="project" value="UniProtKB-UniRule"/>
</dbReference>
<dbReference type="GO" id="GO:0046872">
    <property type="term" value="F:metal ion binding"/>
    <property type="evidence" value="ECO:0007669"/>
    <property type="project" value="UniProtKB-KW"/>
</dbReference>
<dbReference type="GO" id="GO:0019303">
    <property type="term" value="P:D-ribose catabolic process"/>
    <property type="evidence" value="ECO:0007669"/>
    <property type="project" value="UniProtKB-UniRule"/>
</dbReference>
<evidence type="ECO:0000256" key="6">
    <source>
        <dbReference type="ARBA" id="ARBA00022842"/>
    </source>
</evidence>
<name>A0AAD7K6A8_9AGAR</name>
<evidence type="ECO:0000256" key="9">
    <source>
        <dbReference type="HAMAP-Rule" id="MF_03215"/>
    </source>
</evidence>
<keyword evidence="5 9" id="KW-0067">ATP-binding</keyword>
<dbReference type="AlphaFoldDB" id="A0AAD7K6A8"/>
<feature type="binding site" evidence="9">
    <location>
        <position position="322"/>
    </location>
    <ligand>
        <name>K(+)</name>
        <dbReference type="ChEBI" id="CHEBI:29103"/>
    </ligand>
</feature>